<dbReference type="GO" id="GO:0051536">
    <property type="term" value="F:iron-sulfur cluster binding"/>
    <property type="evidence" value="ECO:0007669"/>
    <property type="project" value="InterPro"/>
</dbReference>
<dbReference type="RefSeq" id="WP_194453230.1">
    <property type="nucleotide sequence ID" value="NZ_CP063849.1"/>
</dbReference>
<dbReference type="Proteomes" id="UP000593892">
    <property type="component" value="Chromosome"/>
</dbReference>
<dbReference type="SUPFAM" id="SSF82649">
    <property type="entry name" value="SufE/NifU"/>
    <property type="match status" value="1"/>
</dbReference>
<evidence type="ECO:0000313" key="2">
    <source>
        <dbReference type="EMBL" id="QOY91576.1"/>
    </source>
</evidence>
<accession>A0A7S7NXF0</accession>
<feature type="domain" description="NIF system FeS cluster assembly NifU N-terminal" evidence="1">
    <location>
        <begin position="1"/>
        <end position="110"/>
    </location>
</feature>
<dbReference type="Gene3D" id="3.90.1010.10">
    <property type="match status" value="1"/>
</dbReference>
<keyword evidence="3" id="KW-1185">Reference proteome</keyword>
<dbReference type="GO" id="GO:0016226">
    <property type="term" value="P:iron-sulfur cluster assembly"/>
    <property type="evidence" value="ECO:0007669"/>
    <property type="project" value="InterPro"/>
</dbReference>
<name>A0A7S7NXF0_PALFE</name>
<gene>
    <name evidence="2" type="ORF">IRI77_17005</name>
</gene>
<organism evidence="2 3">
    <name type="scientific">Paludibaculum fermentans</name>
    <dbReference type="NCBI Taxonomy" id="1473598"/>
    <lineage>
        <taxon>Bacteria</taxon>
        <taxon>Pseudomonadati</taxon>
        <taxon>Acidobacteriota</taxon>
        <taxon>Terriglobia</taxon>
        <taxon>Bryobacterales</taxon>
        <taxon>Bryobacteraceae</taxon>
        <taxon>Paludibaculum</taxon>
    </lineage>
</organism>
<dbReference type="Pfam" id="PF01592">
    <property type="entry name" value="NifU_N"/>
    <property type="match status" value="1"/>
</dbReference>
<dbReference type="GO" id="GO:0005506">
    <property type="term" value="F:iron ion binding"/>
    <property type="evidence" value="ECO:0007669"/>
    <property type="project" value="InterPro"/>
</dbReference>
<proteinExistence type="predicted"/>
<dbReference type="InterPro" id="IPR002871">
    <property type="entry name" value="NIF_FeS_clus_asmbl_NifU_N"/>
</dbReference>
<dbReference type="PANTHER" id="PTHR10093">
    <property type="entry name" value="IRON-SULFUR CLUSTER ASSEMBLY ENZYME NIFU HOMOLOG"/>
    <property type="match status" value="1"/>
</dbReference>
<evidence type="ECO:0000259" key="1">
    <source>
        <dbReference type="Pfam" id="PF01592"/>
    </source>
</evidence>
<sequence>MYSEQLLEHFQNPRNAGVLPDPALTVNVENPACGDRLRLSARVEDGVVTAAMFQVRGCTASIACGSALTVWLTGRRVDEVSRCKGSEIAAAVEGLVGGLANESKHAALLMADGVAGLIRAARAS</sequence>
<dbReference type="EMBL" id="CP063849">
    <property type="protein sequence ID" value="QOY91576.1"/>
    <property type="molecule type" value="Genomic_DNA"/>
</dbReference>
<reference evidence="2 3" key="1">
    <citation type="submission" date="2020-10" db="EMBL/GenBank/DDBJ databases">
        <title>Complete genome sequence of Paludibaculum fermentans P105T, a facultatively anaerobic acidobacterium capable of dissimilatory Fe(III) reduction.</title>
        <authorList>
            <person name="Dedysh S.N."/>
            <person name="Beletsky A.V."/>
            <person name="Kulichevskaya I.S."/>
            <person name="Mardanov A.V."/>
            <person name="Ravin N.V."/>
        </authorList>
    </citation>
    <scope>NUCLEOTIDE SEQUENCE [LARGE SCALE GENOMIC DNA]</scope>
    <source>
        <strain evidence="2 3">P105</strain>
    </source>
</reference>
<dbReference type="KEGG" id="pfer:IRI77_17005"/>
<dbReference type="CDD" id="cd06664">
    <property type="entry name" value="IscU_like"/>
    <property type="match status" value="1"/>
</dbReference>
<protein>
    <submittedName>
        <fullName evidence="2">Iron-sulfur cluster assembly scaffold protein</fullName>
    </submittedName>
</protein>
<dbReference type="AlphaFoldDB" id="A0A7S7NXF0"/>
<evidence type="ECO:0000313" key="3">
    <source>
        <dbReference type="Proteomes" id="UP000593892"/>
    </source>
</evidence>